<dbReference type="InterPro" id="IPR051686">
    <property type="entry name" value="Lipoprotein_DolP"/>
</dbReference>
<evidence type="ECO:0000256" key="1">
    <source>
        <dbReference type="SAM" id="MobiDB-lite"/>
    </source>
</evidence>
<comment type="caution">
    <text evidence="3">The sequence shown here is derived from an EMBL/GenBank/DDBJ whole genome shotgun (WGS) entry which is preliminary data.</text>
</comment>
<accession>A0ABU8XXP4</accession>
<dbReference type="EMBL" id="JBBLZC010000040">
    <property type="protein sequence ID" value="MEK0085985.1"/>
    <property type="molecule type" value="Genomic_DNA"/>
</dbReference>
<dbReference type="InterPro" id="IPR007055">
    <property type="entry name" value="BON_dom"/>
</dbReference>
<reference evidence="3 4" key="1">
    <citation type="submission" date="2024-01" db="EMBL/GenBank/DDBJ databases">
        <title>Multi-omics insights into the function and evolution of sodium benzoate biodegradation pathways in Benzoatithermus flavus gen. nov., sp. nov. from hot spring.</title>
        <authorList>
            <person name="Hu C.-J."/>
            <person name="Li W.-J."/>
        </authorList>
    </citation>
    <scope>NUCLEOTIDE SEQUENCE [LARGE SCALE GENOMIC DNA]</scope>
    <source>
        <strain evidence="3 4">SYSU G07066</strain>
    </source>
</reference>
<evidence type="ECO:0000313" key="3">
    <source>
        <dbReference type="EMBL" id="MEK0085985.1"/>
    </source>
</evidence>
<feature type="domain" description="BON" evidence="2">
    <location>
        <begin position="71"/>
        <end position="139"/>
    </location>
</feature>
<organism evidence="3 4">
    <name type="scientific">Benzoatithermus flavus</name>
    <dbReference type="NCBI Taxonomy" id="3108223"/>
    <lineage>
        <taxon>Bacteria</taxon>
        <taxon>Pseudomonadati</taxon>
        <taxon>Pseudomonadota</taxon>
        <taxon>Alphaproteobacteria</taxon>
        <taxon>Geminicoccales</taxon>
        <taxon>Geminicoccaceae</taxon>
        <taxon>Benzoatithermus</taxon>
    </lineage>
</organism>
<dbReference type="PANTHER" id="PTHR34606:SF15">
    <property type="entry name" value="BON DOMAIN-CONTAINING PROTEIN"/>
    <property type="match status" value="1"/>
</dbReference>
<feature type="region of interest" description="Disordered" evidence="1">
    <location>
        <begin position="24"/>
        <end position="70"/>
    </location>
</feature>
<dbReference type="PANTHER" id="PTHR34606">
    <property type="entry name" value="BON DOMAIN-CONTAINING PROTEIN"/>
    <property type="match status" value="1"/>
</dbReference>
<dbReference type="Proteomes" id="UP001375743">
    <property type="component" value="Unassembled WGS sequence"/>
</dbReference>
<dbReference type="RefSeq" id="WP_418161832.1">
    <property type="nucleotide sequence ID" value="NZ_JBBLZC010000040.1"/>
</dbReference>
<evidence type="ECO:0000313" key="4">
    <source>
        <dbReference type="Proteomes" id="UP001375743"/>
    </source>
</evidence>
<feature type="compositionally biased region" description="Basic and acidic residues" evidence="1">
    <location>
        <begin position="48"/>
        <end position="60"/>
    </location>
</feature>
<evidence type="ECO:0000259" key="2">
    <source>
        <dbReference type="PROSITE" id="PS50914"/>
    </source>
</evidence>
<dbReference type="InterPro" id="IPR014004">
    <property type="entry name" value="Transpt-assoc_nodulatn_dom_bac"/>
</dbReference>
<gene>
    <name evidence="3" type="ORF">U1T56_22750</name>
</gene>
<protein>
    <submittedName>
        <fullName evidence="3">BON domain-containing protein</fullName>
    </submittedName>
</protein>
<proteinExistence type="predicted"/>
<keyword evidence="4" id="KW-1185">Reference proteome</keyword>
<sequence>MAEHEFWRGERAERWRVMEQMEEDRAARHRHVMRDEGGEAAYRRRRREQGQRDREADPGQRGRGPKGYRRADARILEDVSDRLTDDPFVDASEIRVDIEDGEVTLSGTVDRREARRRAEDIAESVSGVRYVVNKLRVRQPGGSGVVG</sequence>
<dbReference type="Gene3D" id="3.30.1340.30">
    <property type="match status" value="1"/>
</dbReference>
<dbReference type="PROSITE" id="PS50914">
    <property type="entry name" value="BON"/>
    <property type="match status" value="1"/>
</dbReference>
<dbReference type="Pfam" id="PF04972">
    <property type="entry name" value="BON"/>
    <property type="match status" value="1"/>
</dbReference>
<dbReference type="SMART" id="SM00749">
    <property type="entry name" value="BON"/>
    <property type="match status" value="1"/>
</dbReference>
<name>A0ABU8XXP4_9PROT</name>